<gene>
    <name evidence="4" type="ORF">PVSEL_0201770</name>
</gene>
<evidence type="ECO:0000256" key="1">
    <source>
        <dbReference type="SAM" id="MobiDB-lite"/>
    </source>
</evidence>
<evidence type="ECO:0000256" key="2">
    <source>
        <dbReference type="SAM" id="SignalP"/>
    </source>
</evidence>
<dbReference type="Proteomes" id="UP000515697">
    <property type="component" value="Chromosome PVSEL_02"/>
</dbReference>
<evidence type="ECO:0000313" key="5">
    <source>
        <dbReference type="Proteomes" id="UP000515697"/>
    </source>
</evidence>
<reference evidence="4 5" key="1">
    <citation type="submission" date="2020-08" db="EMBL/GenBank/DDBJ databases">
        <authorList>
            <person name="Ramaprasad A."/>
        </authorList>
    </citation>
    <scope>NUCLEOTIDE SEQUENCE [LARGE SCALE GENOMIC DNA]</scope>
</reference>
<feature type="domain" description="PYST-C1-like N-terminal" evidence="3">
    <location>
        <begin position="32"/>
        <end position="89"/>
    </location>
</feature>
<dbReference type="VEuPathDB" id="PlasmoDB:PVPCR_0301930"/>
<dbReference type="VEuPathDB" id="PlasmoDB:PVBDA_0100030"/>
<protein>
    <submittedName>
        <fullName evidence="4">Fam-c protein</fullName>
    </submittedName>
</protein>
<feature type="chain" id="PRO_5028428384" evidence="2">
    <location>
        <begin position="21"/>
        <end position="119"/>
    </location>
</feature>
<sequence length="119" mass="14394">MNKRIFSLVCILFYVFMAISIYCSEQKHDQSKKYGLRSKIIRAFKKTKRNNKKNDIESQREIQSNNNNNANVSDDDDDDYFKYRNREKDEKMQYRHTYCCGLFTEYAHPDDSYKLRYVG</sequence>
<keyword evidence="2" id="KW-0732">Signal</keyword>
<dbReference type="Pfam" id="PF09690">
    <property type="entry name" value="PYST-C1"/>
    <property type="match status" value="1"/>
</dbReference>
<dbReference type="VEuPathDB" id="PlasmoDB:PVVCY_1100060"/>
<dbReference type="NCBIfam" id="TIGR01601">
    <property type="entry name" value="PYST-C1"/>
    <property type="match status" value="1"/>
</dbReference>
<name>A0A6V7SG05_PLAVN</name>
<evidence type="ECO:0000313" key="4">
    <source>
        <dbReference type="EMBL" id="CAD2096699.1"/>
    </source>
</evidence>
<proteinExistence type="predicted"/>
<dbReference type="InterPro" id="IPR006488">
    <property type="entry name" value="PYST-C1_N"/>
</dbReference>
<organism evidence="4 5">
    <name type="scientific">Plasmodium vinckei</name>
    <dbReference type="NCBI Taxonomy" id="5860"/>
    <lineage>
        <taxon>Eukaryota</taxon>
        <taxon>Sar</taxon>
        <taxon>Alveolata</taxon>
        <taxon>Apicomplexa</taxon>
        <taxon>Aconoidasida</taxon>
        <taxon>Haemosporida</taxon>
        <taxon>Plasmodiidae</taxon>
        <taxon>Plasmodium</taxon>
        <taxon>Plasmodium (Vinckeia)</taxon>
    </lineage>
</organism>
<dbReference type="VEuPathDB" id="PlasmoDB:PVSEL_0201770"/>
<dbReference type="EMBL" id="LR865423">
    <property type="protein sequence ID" value="CAD2096699.1"/>
    <property type="molecule type" value="Genomic_DNA"/>
</dbReference>
<evidence type="ECO:0000259" key="3">
    <source>
        <dbReference type="Pfam" id="PF09690"/>
    </source>
</evidence>
<feature type="region of interest" description="Disordered" evidence="1">
    <location>
        <begin position="49"/>
        <end position="80"/>
    </location>
</feature>
<dbReference type="VEuPathDB" id="PlasmoDB:PVLDE_0800020"/>
<dbReference type="AlphaFoldDB" id="A0A6V7SG05"/>
<feature type="signal peptide" evidence="2">
    <location>
        <begin position="1"/>
        <end position="20"/>
    </location>
</feature>
<accession>A0A6V7SG05</accession>